<organism evidence="8 9">
    <name type="scientific">Temnothorax longispinosus</name>
    <dbReference type="NCBI Taxonomy" id="300112"/>
    <lineage>
        <taxon>Eukaryota</taxon>
        <taxon>Metazoa</taxon>
        <taxon>Ecdysozoa</taxon>
        <taxon>Arthropoda</taxon>
        <taxon>Hexapoda</taxon>
        <taxon>Insecta</taxon>
        <taxon>Pterygota</taxon>
        <taxon>Neoptera</taxon>
        <taxon>Endopterygota</taxon>
        <taxon>Hymenoptera</taxon>
        <taxon>Apocrita</taxon>
        <taxon>Aculeata</taxon>
        <taxon>Formicoidea</taxon>
        <taxon>Formicidae</taxon>
        <taxon>Myrmicinae</taxon>
        <taxon>Temnothorax</taxon>
    </lineage>
</organism>
<evidence type="ECO:0000256" key="2">
    <source>
        <dbReference type="SAM" id="Phobius"/>
    </source>
</evidence>
<dbReference type="GO" id="GO:0055074">
    <property type="term" value="P:calcium ion homeostasis"/>
    <property type="evidence" value="ECO:0007669"/>
    <property type="project" value="TreeGrafter"/>
</dbReference>
<feature type="transmembrane region" description="Helical" evidence="2">
    <location>
        <begin position="673"/>
        <end position="690"/>
    </location>
</feature>
<evidence type="ECO:0008006" key="10">
    <source>
        <dbReference type="Google" id="ProtNLM"/>
    </source>
</evidence>
<feature type="compositionally biased region" description="Polar residues" evidence="1">
    <location>
        <begin position="256"/>
        <end position="273"/>
    </location>
</feature>
<feature type="domain" description="Wolframin OB-fold" evidence="4">
    <location>
        <begin position="1021"/>
        <end position="1142"/>
    </location>
</feature>
<keyword evidence="9" id="KW-1185">Reference proteome</keyword>
<dbReference type="InterPro" id="IPR045400">
    <property type="entry name" value="Wolframin_Cys-rich"/>
</dbReference>
<dbReference type="Pfam" id="PF19913">
    <property type="entry name" value="WCOB"/>
    <property type="match status" value="1"/>
</dbReference>
<dbReference type="GO" id="GO:0030968">
    <property type="term" value="P:endoplasmic reticulum unfolded protein response"/>
    <property type="evidence" value="ECO:0007669"/>
    <property type="project" value="TreeGrafter"/>
</dbReference>
<dbReference type="Pfam" id="PF20053">
    <property type="entry name" value="WC-rich"/>
    <property type="match status" value="1"/>
</dbReference>
<dbReference type="Pfam" id="PF05510">
    <property type="entry name" value="Sarcoglycan_2"/>
    <property type="match status" value="1"/>
</dbReference>
<gene>
    <name evidence="8" type="ORF">DBV15_04839</name>
</gene>
<feature type="region of interest" description="Disordered" evidence="1">
    <location>
        <begin position="1229"/>
        <end position="1251"/>
    </location>
</feature>
<feature type="compositionally biased region" description="Basic and acidic residues" evidence="1">
    <location>
        <begin position="465"/>
        <end position="475"/>
    </location>
</feature>
<keyword evidence="2" id="KW-1133">Transmembrane helix</keyword>
<feature type="region of interest" description="Disordered" evidence="1">
    <location>
        <begin position="417"/>
        <end position="479"/>
    </location>
</feature>
<feature type="domain" description="Sarcoglycan alpha/epsilon second" evidence="7">
    <location>
        <begin position="138"/>
        <end position="202"/>
    </location>
</feature>
<dbReference type="Gene3D" id="1.25.40.10">
    <property type="entry name" value="Tetratricopeptide repeat domain"/>
    <property type="match status" value="1"/>
</dbReference>
<dbReference type="GO" id="GO:0005789">
    <property type="term" value="C:endoplasmic reticulum membrane"/>
    <property type="evidence" value="ECO:0007669"/>
    <property type="project" value="TreeGrafter"/>
</dbReference>
<protein>
    <recommendedName>
        <fullName evidence="10">Wolframin</fullName>
    </recommendedName>
</protein>
<evidence type="ECO:0000259" key="3">
    <source>
        <dbReference type="Pfam" id="PF05510"/>
    </source>
</evidence>
<dbReference type="InterPro" id="IPR026209">
    <property type="entry name" value="Wolframin_fam"/>
</dbReference>
<dbReference type="Pfam" id="PF20023">
    <property type="entry name" value="WSLR"/>
    <property type="match status" value="2"/>
</dbReference>
<evidence type="ECO:0000259" key="6">
    <source>
        <dbReference type="Pfam" id="PF20053"/>
    </source>
</evidence>
<feature type="region of interest" description="Disordered" evidence="1">
    <location>
        <begin position="1386"/>
        <end position="1435"/>
    </location>
</feature>
<evidence type="ECO:0000256" key="1">
    <source>
        <dbReference type="SAM" id="MobiDB-lite"/>
    </source>
</evidence>
<keyword evidence="2" id="KW-0472">Membrane</keyword>
<reference evidence="8 9" key="1">
    <citation type="journal article" date="2019" name="Philos. Trans. R. Soc. Lond., B, Biol. Sci.">
        <title>Ant behaviour and brain gene expression of defending hosts depend on the ecological success of the intruding social parasite.</title>
        <authorList>
            <person name="Kaur R."/>
            <person name="Stoldt M."/>
            <person name="Jongepier E."/>
            <person name="Feldmeyer B."/>
            <person name="Menzel F."/>
            <person name="Bornberg-Bauer E."/>
            <person name="Foitzik S."/>
        </authorList>
    </citation>
    <scope>NUCLEOTIDE SEQUENCE [LARGE SCALE GENOMIC DNA]</scope>
    <source>
        <tissue evidence="8">Whole body</tissue>
    </source>
</reference>
<evidence type="ECO:0000259" key="4">
    <source>
        <dbReference type="Pfam" id="PF19913"/>
    </source>
</evidence>
<dbReference type="EMBL" id="QBLH01002377">
    <property type="protein sequence ID" value="TGZ48645.1"/>
    <property type="molecule type" value="Genomic_DNA"/>
</dbReference>
<feature type="region of interest" description="Disordered" evidence="1">
    <location>
        <begin position="255"/>
        <end position="301"/>
    </location>
</feature>
<feature type="transmembrane region" description="Helical" evidence="2">
    <location>
        <begin position="807"/>
        <end position="836"/>
    </location>
</feature>
<dbReference type="InterPro" id="IPR045458">
    <property type="entry name" value="Wolframin_Sel1-like_rpt"/>
</dbReference>
<dbReference type="Pfam" id="PF19914">
    <property type="entry name" value="WEF-hand"/>
    <property type="match status" value="1"/>
</dbReference>
<dbReference type="InterPro" id="IPR011990">
    <property type="entry name" value="TPR-like_helical_dom_sf"/>
</dbReference>
<dbReference type="InterPro" id="IPR048347">
    <property type="entry name" value="Sarcoglycan_C"/>
</dbReference>
<dbReference type="InterPro" id="IPR045460">
    <property type="entry name" value="Wolframin_EF-hand"/>
</dbReference>
<dbReference type="Pfam" id="PF20989">
    <property type="entry name" value="Sarcoglycan_2_C"/>
    <property type="match status" value="1"/>
</dbReference>
<dbReference type="PANTHER" id="PTHR13098">
    <property type="entry name" value="WOLFRAMIN"/>
    <property type="match status" value="1"/>
</dbReference>
<feature type="domain" description="Wolframin EF-hand" evidence="5">
    <location>
        <begin position="392"/>
        <end position="499"/>
    </location>
</feature>
<feature type="domain" description="Wolframin cysteine-rich" evidence="6">
    <location>
        <begin position="914"/>
        <end position="1017"/>
    </location>
</feature>
<name>A0A4S2KGR5_9HYME</name>
<feature type="transmembrane region" description="Helical" evidence="2">
    <location>
        <begin position="582"/>
        <end position="605"/>
    </location>
</feature>
<accession>A0A4S2KGR5</accession>
<feature type="transmembrane region" description="Helical" evidence="2">
    <location>
        <begin position="735"/>
        <end position="758"/>
    </location>
</feature>
<proteinExistence type="predicted"/>
<evidence type="ECO:0000313" key="9">
    <source>
        <dbReference type="Proteomes" id="UP000310200"/>
    </source>
</evidence>
<dbReference type="PANTHER" id="PTHR13098:SF3">
    <property type="entry name" value="WOLFRAMIN"/>
    <property type="match status" value="1"/>
</dbReference>
<keyword evidence="2" id="KW-0812">Transmembrane</keyword>
<feature type="transmembrane region" description="Helical" evidence="2">
    <location>
        <begin position="842"/>
        <end position="862"/>
    </location>
</feature>
<comment type="caution">
    <text evidence="8">The sequence shown here is derived from an EMBL/GenBank/DDBJ whole genome shotgun (WGS) entry which is preliminary data.</text>
</comment>
<sequence>MIQVPEISGDQVYGPGGARNTTMHSNIILLSTLVAFVTAERILMTEVFVIPIRPETFDWNTDGHSDQFSYQPSLLNAPDLPSWIHYTYSKKDHHGFLYGVAPIDQKYFQLEIVGLNKHTYETRYKVLDMNVIERENLTKYEVHLKIDNLNVEDMFDRNRTQKLLDIFRKKLWKGATDLYVTFLASAIELGARLPLKPSEGEGSDPESDEYFDELFNIFLLREQPVSEKREPTPGEGVGNNGIQMVQYAMPERGTLKSLSAQPPSPNDSLSRSPRVSGERCNPYIRPNPPPYVGPNGPKGSLRRLRSRLAEDGCPESQVILAKQLLEEQCELDVDKEENAKLGVYWLTKASEQGNLEATDILRKCLTTGRGITEHNYYDVKSCLDMTQDEKLARRAAREMFMSLSNGEDFITTEQLQKRMRSLSSPSTSNADYFQSNSTCSNSSQKGLSDNDNDCFLRNGLPDDSPSIKDEDRTSDVHGWTDQGKKITEAALVSAAASYARGMLPIVSHALCMVDPSELALDTIPLLQRPFIHPVASLKRFYSWLVETLGHRGASIKRILFTSKLHILLLLLLYSLLGTESLILFIPMALYYLSFVVMVVATFQMLQRKREFNNFRVWSGLFLSYSGGNLNPEEAEYQFCRNNLKPYGHFFLALLLNLMIYPLIAHQWTPQSEFTIIAVTLTLITLCSFMWRDSSRFPDFLALFSFGVHVLAKYPYETDMVVAQSWRFLDIRVPTFASYVVGNGIEFCLNFRAVFYLLIPAVFAKMAARDGWRGTYRILIPHCVTLSWWQIAIFSSQGATWYGLIRGALALVGMVLFLPIAGIASIILPIVAIAKYLSENDMAMRISVTTVLGGMPFFTSWYLRRTRSSRFNWIITLMQIVFGIGAATFLSWPMIMEYNQNSDEASYDIASTLTWDQYQNYCHQPAWEELSSKAQVQVQCAQLEGIPVSWEGYVTNIRVKSIKNNIAVVLNRFPDNIRTILSCTYGEPYEENCNSGDDTRRKSCKHMTSIQKNRNKCYFPAWDQYEFEIFVKMKSGIWGSTTEICLIADHSFTNFSLNIYPGDKIWFSGALLNNGLETESLLGGAEPHIDLEEVGCLACNSLDLKTSYKRYRYRISLSSVIRDLCLSVKTVLNFLLNPIVMFKERPAADAHPRLRTCSHPSCPLVVRRRRRRAIGRRLYGVLRSTYVRLNSTEPFVPLFRLSCTRYRRPHSYGEVHVASNRPRRAPKLTGIQKKIPSGPGKNFKSKLRPPAKVEHQAIKQLKVLMKNPETKSAEMQLGSEEAEVKLNVSIHKENVTEENSNNKTIEPEKSTVSKEYIDHSSEQMSSELQTSTKTNQEVIFVESKTVSQEKQEKEEVLLENVNAETKEVEEQDANDIKLTYEIDQSLVNNGEEKLDDKPKDNDKGEELPPVQEEMKNGINEKEEMRSEAQTDNESYSVDIVESTTSEVFEMSESVTQSDTQKDKEKIDDAANDASFISYDSSIMLKDVQIRLNDCLKDNSKLYDVSNSEGMPSQHLRDLSFGKTLRNISGRHSIGRLRHVTFRERRISPNSSLFVNTSTMSMPQDEGTEAKVLHYGSGLLSDSFSTNGSPLDRKRKIETENWSSVKKQKTDGEGSLLSTSINLLKGLRIPSMQVSTPKATPYKFDSTKLDISGIKNDDNKMTAEPTESTKKCHMVPHLSEKQKSQYFNKLARRLCEGRDLDNLPEVPATGPT</sequence>
<dbReference type="STRING" id="300112.A0A4S2KGR5"/>
<dbReference type="PRINTS" id="PR02060">
    <property type="entry name" value="WOLFFAMILY"/>
</dbReference>
<evidence type="ECO:0000259" key="5">
    <source>
        <dbReference type="Pfam" id="PF19914"/>
    </source>
</evidence>
<dbReference type="InterPro" id="IPR045461">
    <property type="entry name" value="Wolframin_OB_fold"/>
</dbReference>
<feature type="domain" description="Sarcoglycan alpha/epsilon N-terminal" evidence="3">
    <location>
        <begin position="45"/>
        <end position="130"/>
    </location>
</feature>
<dbReference type="InterPro" id="IPR048346">
    <property type="entry name" value="Sarcoglycan_N"/>
</dbReference>
<feature type="compositionally biased region" description="Basic and acidic residues" evidence="1">
    <location>
        <begin position="1389"/>
        <end position="1427"/>
    </location>
</feature>
<feature type="transmembrane region" description="Helical" evidence="2">
    <location>
        <begin position="646"/>
        <end position="667"/>
    </location>
</feature>
<evidence type="ECO:0000313" key="8">
    <source>
        <dbReference type="EMBL" id="TGZ48645.1"/>
    </source>
</evidence>
<feature type="transmembrane region" description="Helical" evidence="2">
    <location>
        <begin position="874"/>
        <end position="894"/>
    </location>
</feature>
<dbReference type="Proteomes" id="UP000310200">
    <property type="component" value="Unassembled WGS sequence"/>
</dbReference>
<evidence type="ECO:0000259" key="7">
    <source>
        <dbReference type="Pfam" id="PF20989"/>
    </source>
</evidence>
<feature type="compositionally biased region" description="Polar residues" evidence="1">
    <location>
        <begin position="421"/>
        <end position="449"/>
    </location>
</feature>